<organism evidence="1 2">
    <name type="scientific">Kitasatospora kazusensis</name>
    <dbReference type="NCBI Taxonomy" id="407974"/>
    <lineage>
        <taxon>Bacteria</taxon>
        <taxon>Bacillati</taxon>
        <taxon>Actinomycetota</taxon>
        <taxon>Actinomycetes</taxon>
        <taxon>Kitasatosporales</taxon>
        <taxon>Streptomycetaceae</taxon>
        <taxon>Kitasatospora</taxon>
    </lineage>
</organism>
<evidence type="ECO:0000313" key="1">
    <source>
        <dbReference type="EMBL" id="GAA2142379.1"/>
    </source>
</evidence>
<dbReference type="Pfam" id="PF19142">
    <property type="entry name" value="DUF5825"/>
    <property type="match status" value="1"/>
</dbReference>
<keyword evidence="2" id="KW-1185">Reference proteome</keyword>
<sequence>MPSMSDRDLVALIALLRDARGVGLRVLWSGECGDLDVRCLQHLDPPRRPDGTFVWPPRADAQLLARRGPTVISVDDTRLGSRRRIVIDRSTPEANVFETVDWEREITTVERAVIHSLTLDGLAFSSGDYCVGLPVRQGIWCV</sequence>
<evidence type="ECO:0000313" key="2">
    <source>
        <dbReference type="Proteomes" id="UP001422759"/>
    </source>
</evidence>
<dbReference type="EMBL" id="BAAANT010000012">
    <property type="protein sequence ID" value="GAA2142379.1"/>
    <property type="molecule type" value="Genomic_DNA"/>
</dbReference>
<dbReference type="Proteomes" id="UP001422759">
    <property type="component" value="Unassembled WGS sequence"/>
</dbReference>
<comment type="caution">
    <text evidence="1">The sequence shown here is derived from an EMBL/GenBank/DDBJ whole genome shotgun (WGS) entry which is preliminary data.</text>
</comment>
<protein>
    <submittedName>
        <fullName evidence="1">Uncharacterized protein</fullName>
    </submittedName>
</protein>
<dbReference type="InterPro" id="IPR043863">
    <property type="entry name" value="DUF5825"/>
</dbReference>
<accession>A0ABN2ZHL3</accession>
<name>A0ABN2ZHL3_9ACTN</name>
<reference evidence="1 2" key="1">
    <citation type="journal article" date="2019" name="Int. J. Syst. Evol. Microbiol.">
        <title>The Global Catalogue of Microorganisms (GCM) 10K type strain sequencing project: providing services to taxonomists for standard genome sequencing and annotation.</title>
        <authorList>
            <consortium name="The Broad Institute Genomics Platform"/>
            <consortium name="The Broad Institute Genome Sequencing Center for Infectious Disease"/>
            <person name="Wu L."/>
            <person name="Ma J."/>
        </authorList>
    </citation>
    <scope>NUCLEOTIDE SEQUENCE [LARGE SCALE GENOMIC DNA]</scope>
    <source>
        <strain evidence="1 2">JCM 14560</strain>
    </source>
</reference>
<gene>
    <name evidence="1" type="ORF">GCM10009760_27480</name>
</gene>
<proteinExistence type="predicted"/>